<dbReference type="Gramene" id="AET3Gv20613700.1">
    <property type="protein sequence ID" value="AET3Gv20613700.1"/>
    <property type="gene ID" value="AET3Gv20613700"/>
</dbReference>
<accession>A0A453F9A9</accession>
<proteinExistence type="predicted"/>
<sequence>KHVVRAFLQKRPLVSPDQTRTPCPPPLTEPAAVLLSAAGASLLPATAAALLPAAAAALLPRSPAVSASCSAAAAVAHLPPQAPPFLKKIFDFPATAVLCSGCIGTAVGEPGGAGSGPPPTT</sequence>
<keyword evidence="2" id="KW-1185">Reference proteome</keyword>
<dbReference type="EnsemblPlants" id="AET3Gv20613700.1">
    <property type="protein sequence ID" value="AET3Gv20613700.1"/>
    <property type="gene ID" value="AET3Gv20613700"/>
</dbReference>
<dbReference type="EnsemblPlants" id="AET3Gv20613700.2">
    <property type="protein sequence ID" value="AET3Gv20613700.2"/>
    <property type="gene ID" value="AET3Gv20613700"/>
</dbReference>
<dbReference type="Proteomes" id="UP000015105">
    <property type="component" value="Chromosome 3D"/>
</dbReference>
<organism evidence="1 2">
    <name type="scientific">Aegilops tauschii subsp. strangulata</name>
    <name type="common">Goatgrass</name>
    <dbReference type="NCBI Taxonomy" id="200361"/>
    <lineage>
        <taxon>Eukaryota</taxon>
        <taxon>Viridiplantae</taxon>
        <taxon>Streptophyta</taxon>
        <taxon>Embryophyta</taxon>
        <taxon>Tracheophyta</taxon>
        <taxon>Spermatophyta</taxon>
        <taxon>Magnoliopsida</taxon>
        <taxon>Liliopsida</taxon>
        <taxon>Poales</taxon>
        <taxon>Poaceae</taxon>
        <taxon>BOP clade</taxon>
        <taxon>Pooideae</taxon>
        <taxon>Triticodae</taxon>
        <taxon>Triticeae</taxon>
        <taxon>Triticinae</taxon>
        <taxon>Aegilops</taxon>
    </lineage>
</organism>
<reference evidence="1" key="5">
    <citation type="journal article" date="2021" name="G3 (Bethesda)">
        <title>Aegilops tauschii genome assembly Aet v5.0 features greater sequence contiguity and improved annotation.</title>
        <authorList>
            <person name="Wang L."/>
            <person name="Zhu T."/>
            <person name="Rodriguez J.C."/>
            <person name="Deal K.R."/>
            <person name="Dubcovsky J."/>
            <person name="McGuire P.E."/>
            <person name="Lux T."/>
            <person name="Spannagl M."/>
            <person name="Mayer K.F.X."/>
            <person name="Baldrich P."/>
            <person name="Meyers B.C."/>
            <person name="Huo N."/>
            <person name="Gu Y.Q."/>
            <person name="Zhou H."/>
            <person name="Devos K.M."/>
            <person name="Bennetzen J.L."/>
            <person name="Unver T."/>
            <person name="Budak H."/>
            <person name="Gulick P.J."/>
            <person name="Galiba G."/>
            <person name="Kalapos B."/>
            <person name="Nelson D.R."/>
            <person name="Li P."/>
            <person name="You F.M."/>
            <person name="Luo M.C."/>
            <person name="Dvorak J."/>
        </authorList>
    </citation>
    <scope>NUCLEOTIDE SEQUENCE [LARGE SCALE GENOMIC DNA]</scope>
    <source>
        <strain evidence="1">cv. AL8/78</strain>
    </source>
</reference>
<reference evidence="1" key="3">
    <citation type="journal article" date="2017" name="Nature">
        <title>Genome sequence of the progenitor of the wheat D genome Aegilops tauschii.</title>
        <authorList>
            <person name="Luo M.C."/>
            <person name="Gu Y.Q."/>
            <person name="Puiu D."/>
            <person name="Wang H."/>
            <person name="Twardziok S.O."/>
            <person name="Deal K.R."/>
            <person name="Huo N."/>
            <person name="Zhu T."/>
            <person name="Wang L."/>
            <person name="Wang Y."/>
            <person name="McGuire P.E."/>
            <person name="Liu S."/>
            <person name="Long H."/>
            <person name="Ramasamy R.K."/>
            <person name="Rodriguez J.C."/>
            <person name="Van S.L."/>
            <person name="Yuan L."/>
            <person name="Wang Z."/>
            <person name="Xia Z."/>
            <person name="Xiao L."/>
            <person name="Anderson O.D."/>
            <person name="Ouyang S."/>
            <person name="Liang Y."/>
            <person name="Zimin A.V."/>
            <person name="Pertea G."/>
            <person name="Qi P."/>
            <person name="Bennetzen J.L."/>
            <person name="Dai X."/>
            <person name="Dawson M.W."/>
            <person name="Muller H.G."/>
            <person name="Kugler K."/>
            <person name="Rivarola-Duarte L."/>
            <person name="Spannagl M."/>
            <person name="Mayer K.F.X."/>
            <person name="Lu F.H."/>
            <person name="Bevan M.W."/>
            <person name="Leroy P."/>
            <person name="Li P."/>
            <person name="You F.M."/>
            <person name="Sun Q."/>
            <person name="Liu Z."/>
            <person name="Lyons E."/>
            <person name="Wicker T."/>
            <person name="Salzberg S.L."/>
            <person name="Devos K.M."/>
            <person name="Dvorak J."/>
        </authorList>
    </citation>
    <scope>NUCLEOTIDE SEQUENCE [LARGE SCALE GENOMIC DNA]</scope>
    <source>
        <strain evidence="1">cv. AL8/78</strain>
    </source>
</reference>
<dbReference type="AlphaFoldDB" id="A0A453F9A9"/>
<reference evidence="2" key="2">
    <citation type="journal article" date="2017" name="Nat. Plants">
        <title>The Aegilops tauschii genome reveals multiple impacts of transposons.</title>
        <authorList>
            <person name="Zhao G."/>
            <person name="Zou C."/>
            <person name="Li K."/>
            <person name="Wang K."/>
            <person name="Li T."/>
            <person name="Gao L."/>
            <person name="Zhang X."/>
            <person name="Wang H."/>
            <person name="Yang Z."/>
            <person name="Liu X."/>
            <person name="Jiang W."/>
            <person name="Mao L."/>
            <person name="Kong X."/>
            <person name="Jiao Y."/>
            <person name="Jia J."/>
        </authorList>
    </citation>
    <scope>NUCLEOTIDE SEQUENCE [LARGE SCALE GENOMIC DNA]</scope>
    <source>
        <strain evidence="2">cv. AL8/78</strain>
    </source>
</reference>
<evidence type="ECO:0000313" key="1">
    <source>
        <dbReference type="EnsemblPlants" id="AET3Gv20613700.1"/>
    </source>
</evidence>
<reference evidence="1" key="4">
    <citation type="submission" date="2019-03" db="UniProtKB">
        <authorList>
            <consortium name="EnsemblPlants"/>
        </authorList>
    </citation>
    <scope>IDENTIFICATION</scope>
</reference>
<name>A0A453F9A9_AEGTS</name>
<reference evidence="2" key="1">
    <citation type="journal article" date="2014" name="Science">
        <title>Ancient hybridizations among the ancestral genomes of bread wheat.</title>
        <authorList>
            <consortium name="International Wheat Genome Sequencing Consortium,"/>
            <person name="Marcussen T."/>
            <person name="Sandve S.R."/>
            <person name="Heier L."/>
            <person name="Spannagl M."/>
            <person name="Pfeifer M."/>
            <person name="Jakobsen K.S."/>
            <person name="Wulff B.B."/>
            <person name="Steuernagel B."/>
            <person name="Mayer K.F."/>
            <person name="Olsen O.A."/>
        </authorList>
    </citation>
    <scope>NUCLEOTIDE SEQUENCE [LARGE SCALE GENOMIC DNA]</scope>
    <source>
        <strain evidence="2">cv. AL8/78</strain>
    </source>
</reference>
<evidence type="ECO:0000313" key="2">
    <source>
        <dbReference type="Proteomes" id="UP000015105"/>
    </source>
</evidence>
<dbReference type="Gramene" id="AET3Gv20613700.2">
    <property type="protein sequence ID" value="AET3Gv20613700.2"/>
    <property type="gene ID" value="AET3Gv20613700"/>
</dbReference>
<protein>
    <submittedName>
        <fullName evidence="1">Uncharacterized protein</fullName>
    </submittedName>
</protein>